<accession>A0A543A7N6</accession>
<dbReference type="OrthoDB" id="3213793at2"/>
<name>A0A543A7N6_9ACTN</name>
<feature type="transmembrane region" description="Helical" evidence="1">
    <location>
        <begin position="376"/>
        <end position="397"/>
    </location>
</feature>
<organism evidence="2 3">
    <name type="scientific">Nocardioides albertanoniae</name>
    <dbReference type="NCBI Taxonomy" id="1175486"/>
    <lineage>
        <taxon>Bacteria</taxon>
        <taxon>Bacillati</taxon>
        <taxon>Actinomycetota</taxon>
        <taxon>Actinomycetes</taxon>
        <taxon>Propionibacteriales</taxon>
        <taxon>Nocardioidaceae</taxon>
        <taxon>Nocardioides</taxon>
    </lineage>
</organism>
<keyword evidence="3" id="KW-1185">Reference proteome</keyword>
<feature type="transmembrane region" description="Helical" evidence="1">
    <location>
        <begin position="21"/>
        <end position="42"/>
    </location>
</feature>
<feature type="transmembrane region" description="Helical" evidence="1">
    <location>
        <begin position="229"/>
        <end position="248"/>
    </location>
</feature>
<dbReference type="RefSeq" id="WP_141780515.1">
    <property type="nucleotide sequence ID" value="NZ_VFOV01000001.1"/>
</dbReference>
<keyword evidence="1" id="KW-0472">Membrane</keyword>
<feature type="transmembrane region" description="Helical" evidence="1">
    <location>
        <begin position="136"/>
        <end position="156"/>
    </location>
</feature>
<feature type="transmembrane region" description="Helical" evidence="1">
    <location>
        <begin position="409"/>
        <end position="432"/>
    </location>
</feature>
<proteinExistence type="predicted"/>
<feature type="transmembrane region" description="Helical" evidence="1">
    <location>
        <begin position="444"/>
        <end position="463"/>
    </location>
</feature>
<protein>
    <recommendedName>
        <fullName evidence="4">Dolichyl-phosphate-mannose-protein mannosyltransferase</fullName>
    </recommendedName>
</protein>
<keyword evidence="1" id="KW-0812">Transmembrane</keyword>
<sequence length="538" mass="57471">MSGATAVLASGQRDVPGRPSARLIAVLALLGAFAASMSLYFATTQSLSYHARDEGPNASYAIQLSEGHLPTIDTPVAHDLERYPQITRGAAREERPQHRLIWTANHPPLYYLLGVPSVVLADALDKPQVLTAGMRIVSALAYGALVFLVGLIAFEVTPRRPAMSMLAAAVTASPAVLAVAAGYIVNDSLAVAASSLTVLATLRILRLGVTRNRMIVMTVAGTLAASAKAPGVITVIMCGAALGLTLLFRDRTLRGFLRAAGLTTIATAVPGLAIGWFYVRNIVLYGDPTASSALLERYDRVQVDTWFEVMTAPRFWHGWYDHLWVPFQLRGTGLHWVIDTITIIALLGLMLGAVARLRDQSRGRELGARLSRGPSVAAVGLLVLGAHALVIIVNLAQFRSGGGNAHERYLMTIMPLVAIVISMGLLAIVDAVPWGEIRRREEIAAALISAFLVGMAINTFAVAMTAQLRRGTDTLLPEIRPVAYVILGVGVLCALTAVVLPLVWRPRGGRPERPVPEVVRIVEPRRSGGSRETVGGPA</sequence>
<evidence type="ECO:0000313" key="3">
    <source>
        <dbReference type="Proteomes" id="UP000320209"/>
    </source>
</evidence>
<feature type="transmembrane region" description="Helical" evidence="1">
    <location>
        <begin position="333"/>
        <end position="355"/>
    </location>
</feature>
<dbReference type="Proteomes" id="UP000320209">
    <property type="component" value="Unassembled WGS sequence"/>
</dbReference>
<dbReference type="EMBL" id="VFOV01000001">
    <property type="protein sequence ID" value="TQL68529.1"/>
    <property type="molecule type" value="Genomic_DNA"/>
</dbReference>
<evidence type="ECO:0000313" key="2">
    <source>
        <dbReference type="EMBL" id="TQL68529.1"/>
    </source>
</evidence>
<feature type="transmembrane region" description="Helical" evidence="1">
    <location>
        <begin position="483"/>
        <end position="504"/>
    </location>
</feature>
<dbReference type="AlphaFoldDB" id="A0A543A7N6"/>
<keyword evidence="1" id="KW-1133">Transmembrane helix</keyword>
<feature type="transmembrane region" description="Helical" evidence="1">
    <location>
        <begin position="260"/>
        <end position="279"/>
    </location>
</feature>
<evidence type="ECO:0008006" key="4">
    <source>
        <dbReference type="Google" id="ProtNLM"/>
    </source>
</evidence>
<gene>
    <name evidence="2" type="ORF">FB381_2419</name>
</gene>
<feature type="transmembrane region" description="Helical" evidence="1">
    <location>
        <begin position="162"/>
        <end position="184"/>
    </location>
</feature>
<feature type="transmembrane region" description="Helical" evidence="1">
    <location>
        <begin position="189"/>
        <end position="209"/>
    </location>
</feature>
<comment type="caution">
    <text evidence="2">The sequence shown here is derived from an EMBL/GenBank/DDBJ whole genome shotgun (WGS) entry which is preliminary data.</text>
</comment>
<reference evidence="2 3" key="1">
    <citation type="submission" date="2019-06" db="EMBL/GenBank/DDBJ databases">
        <title>Sequencing the genomes of 1000 actinobacteria strains.</title>
        <authorList>
            <person name="Klenk H.-P."/>
        </authorList>
    </citation>
    <scope>NUCLEOTIDE SEQUENCE [LARGE SCALE GENOMIC DNA]</scope>
    <source>
        <strain evidence="2 3">DSM 25218</strain>
    </source>
</reference>
<evidence type="ECO:0000256" key="1">
    <source>
        <dbReference type="SAM" id="Phobius"/>
    </source>
</evidence>